<protein>
    <submittedName>
        <fullName evidence="1">Uncharacterized protein</fullName>
    </submittedName>
</protein>
<dbReference type="PANTHER" id="PTHR11439">
    <property type="entry name" value="GAG-POL-RELATED RETROTRANSPOSON"/>
    <property type="match status" value="1"/>
</dbReference>
<accession>A0A803QRG7</accession>
<evidence type="ECO:0000313" key="2">
    <source>
        <dbReference type="Proteomes" id="UP000596661"/>
    </source>
</evidence>
<evidence type="ECO:0000313" key="1">
    <source>
        <dbReference type="EnsemblPlants" id="cds.evm.model.ctgX11.12"/>
    </source>
</evidence>
<proteinExistence type="predicted"/>
<dbReference type="Gramene" id="evm.model.ctgX11.12">
    <property type="protein sequence ID" value="cds.evm.model.ctgX11.12"/>
    <property type="gene ID" value="evm.TU.ctgX11.12"/>
</dbReference>
<dbReference type="AlphaFoldDB" id="A0A803QRG7"/>
<dbReference type="Proteomes" id="UP000596661">
    <property type="component" value="Unassembled WGS sequence"/>
</dbReference>
<dbReference type="PANTHER" id="PTHR11439:SF500">
    <property type="entry name" value="RNA-DIRECTED DNA POLYMERASE"/>
    <property type="match status" value="1"/>
</dbReference>
<dbReference type="CDD" id="cd09272">
    <property type="entry name" value="RNase_HI_RT_Ty1"/>
    <property type="match status" value="1"/>
</dbReference>
<organism evidence="1 2">
    <name type="scientific">Cannabis sativa</name>
    <name type="common">Hemp</name>
    <name type="synonym">Marijuana</name>
    <dbReference type="NCBI Taxonomy" id="3483"/>
    <lineage>
        <taxon>Eukaryota</taxon>
        <taxon>Viridiplantae</taxon>
        <taxon>Streptophyta</taxon>
        <taxon>Embryophyta</taxon>
        <taxon>Tracheophyta</taxon>
        <taxon>Spermatophyta</taxon>
        <taxon>Magnoliopsida</taxon>
        <taxon>eudicotyledons</taxon>
        <taxon>Gunneridae</taxon>
        <taxon>Pentapetalae</taxon>
        <taxon>rosids</taxon>
        <taxon>fabids</taxon>
        <taxon>Rosales</taxon>
        <taxon>Cannabaceae</taxon>
        <taxon>Cannabis</taxon>
    </lineage>
</organism>
<dbReference type="EnsemblPlants" id="evm.model.ctgX11.12">
    <property type="protein sequence ID" value="cds.evm.model.ctgX11.12"/>
    <property type="gene ID" value="evm.TU.ctgX11.12"/>
</dbReference>
<reference evidence="1" key="1">
    <citation type="submission" date="2021-03" db="UniProtKB">
        <authorList>
            <consortium name="EnsemblPlants"/>
        </authorList>
    </citation>
    <scope>IDENTIFICATION</scope>
</reference>
<name>A0A803QRG7_CANSA</name>
<keyword evidence="2" id="KW-1185">Reference proteome</keyword>
<sequence>MHPQDKAMFQPFHNHLGDFWLGVSPIHLHILLHNNIMASCVDDIKFVAGYGVYLGEVLISWSSKKQFGVARSSSVSALATNPIYHPRTKHMELDVHFVQNKVLEKKLEIRYVPSHDQVVNCLIKGLTPIRFKFLISKLNVVTSSFHLRGKVKENG</sequence>
<dbReference type="OMA" id="NIMASCV"/>